<dbReference type="RefSeq" id="WP_053426845.1">
    <property type="nucleotide sequence ID" value="NZ_JAMQJB010000003.1"/>
</dbReference>
<feature type="transmembrane region" description="Helical" evidence="1">
    <location>
        <begin position="36"/>
        <end position="54"/>
    </location>
</feature>
<comment type="caution">
    <text evidence="2">The sequence shown here is derived from an EMBL/GenBank/DDBJ whole genome shotgun (WGS) entry which is preliminary data.</text>
</comment>
<dbReference type="STRING" id="189381.GCA_900166615_03509"/>
<evidence type="ECO:0000256" key="1">
    <source>
        <dbReference type="SAM" id="Phobius"/>
    </source>
</evidence>
<sequence length="230" mass="27346">MNLYQIYKNEQYTLLFRGTMYFLVGVGMLLVIHELFYFPLLIFIPACSNLYLSLSMNRELRKAYRIWFRELPVSSSTLIGVSAKEGYFYVKTNGWVKYAVHRQQPLSSRKEYAFFRENKDPISILKGKRVLNMDHPVEKRFILKYASRTALEWRSLENDKILIYKGAEKWILNYNGVNIFAIQNGILPAHLHSIFDAHHTLITLFESYSDEMDWLFAFLWHLDQEFYITP</sequence>
<keyword evidence="1" id="KW-0472">Membrane</keyword>
<proteinExistence type="predicted"/>
<dbReference type="PATRIC" id="fig|189381.12.peg.894"/>
<keyword evidence="1" id="KW-1133">Transmembrane helix</keyword>
<organism evidence="2 3">
    <name type="scientific">Rossellomorea marisflavi</name>
    <dbReference type="NCBI Taxonomy" id="189381"/>
    <lineage>
        <taxon>Bacteria</taxon>
        <taxon>Bacillati</taxon>
        <taxon>Bacillota</taxon>
        <taxon>Bacilli</taxon>
        <taxon>Bacillales</taxon>
        <taxon>Bacillaceae</taxon>
        <taxon>Rossellomorea</taxon>
    </lineage>
</organism>
<dbReference type="EMBL" id="LGUE01000001">
    <property type="protein sequence ID" value="KON91656.1"/>
    <property type="molecule type" value="Genomic_DNA"/>
</dbReference>
<dbReference type="AlphaFoldDB" id="A0A0M0GQF1"/>
<protein>
    <submittedName>
        <fullName evidence="2">Uncharacterized protein</fullName>
    </submittedName>
</protein>
<dbReference type="Proteomes" id="UP000037405">
    <property type="component" value="Unassembled WGS sequence"/>
</dbReference>
<accession>A0A0M0GQF1</accession>
<keyword evidence="3" id="KW-1185">Reference proteome</keyword>
<keyword evidence="1" id="KW-0812">Transmembrane</keyword>
<evidence type="ECO:0000313" key="2">
    <source>
        <dbReference type="EMBL" id="KON91656.1"/>
    </source>
</evidence>
<evidence type="ECO:0000313" key="3">
    <source>
        <dbReference type="Proteomes" id="UP000037405"/>
    </source>
</evidence>
<reference evidence="3" key="1">
    <citation type="submission" date="2015-07" db="EMBL/GenBank/DDBJ databases">
        <title>Fjat-14235 jcm11544.</title>
        <authorList>
            <person name="Liu B."/>
            <person name="Wang J."/>
            <person name="Zhu Y."/>
            <person name="Liu G."/>
            <person name="Chen Q."/>
            <person name="Chen Z."/>
            <person name="Lan J."/>
            <person name="Che J."/>
            <person name="Ge C."/>
            <person name="Shi H."/>
            <person name="Pan Z."/>
            <person name="Liu X."/>
        </authorList>
    </citation>
    <scope>NUCLEOTIDE SEQUENCE [LARGE SCALE GENOMIC DNA]</scope>
    <source>
        <strain evidence="3">JCM 11544</strain>
    </source>
</reference>
<name>A0A0M0GQF1_9BACI</name>
<dbReference type="OrthoDB" id="2817831at2"/>
<gene>
    <name evidence="2" type="ORF">AF331_03930</name>
</gene>
<feature type="transmembrane region" description="Helical" evidence="1">
    <location>
        <begin position="12"/>
        <end position="30"/>
    </location>
</feature>